<keyword evidence="2 5" id="KW-0963">Cytoplasm</keyword>
<dbReference type="InterPro" id="IPR006464">
    <property type="entry name" value="AcTrfase_RimI/Ard1"/>
</dbReference>
<dbReference type="InterPro" id="IPR043690">
    <property type="entry name" value="RimI"/>
</dbReference>
<feature type="active site" description="Proton acceptor" evidence="5">
    <location>
        <position position="105"/>
    </location>
</feature>
<dbReference type="RefSeq" id="WP_129210935.1">
    <property type="nucleotide sequence ID" value="NZ_CP026512.1"/>
</dbReference>
<evidence type="ECO:0000256" key="2">
    <source>
        <dbReference type="ARBA" id="ARBA00022490"/>
    </source>
</evidence>
<evidence type="ECO:0000256" key="6">
    <source>
        <dbReference type="RuleBase" id="RU363094"/>
    </source>
</evidence>
<evidence type="ECO:0000313" key="8">
    <source>
        <dbReference type="EMBL" id="QAX81743.1"/>
    </source>
</evidence>
<feature type="domain" description="N-acetyltransferase" evidence="7">
    <location>
        <begin position="5"/>
        <end position="149"/>
    </location>
</feature>
<dbReference type="InterPro" id="IPR016181">
    <property type="entry name" value="Acyl_CoA_acyltransferase"/>
</dbReference>
<comment type="caution">
    <text evidence="5">Lacks conserved residue(s) required for the propagation of feature annotation.</text>
</comment>
<dbReference type="HAMAP" id="MF_02210">
    <property type="entry name" value="RimI"/>
    <property type="match status" value="1"/>
</dbReference>
<keyword evidence="3 5" id="KW-0808">Transferase</keyword>
<gene>
    <name evidence="5" type="primary">rimI</name>
    <name evidence="8" type="ORF">C3B55_00395</name>
</gene>
<sequence>MSEALSFCPLTEVNLDAVLKIEYAAFSFPWNSKIFLSKLDKHQSWLMFKGTQQVGHGVMQIIFDEAHLLNIAIKPENQGCGLGLALLEYLMSSAHASNVRECFLEVRDSNTNALRLYERYGFNRIGYRHDYYPAIGGREDAVVMAYTIVD</sequence>
<comment type="catalytic activity">
    <reaction evidence="5 6">
        <text>N-terminal L-alanyl-[ribosomal protein bS18] + acetyl-CoA = N-terminal N(alpha)-acetyl-L-alanyl-[ribosomal protein bS18] + CoA + H(+)</text>
        <dbReference type="Rhea" id="RHEA:43756"/>
        <dbReference type="Rhea" id="RHEA-COMP:10676"/>
        <dbReference type="Rhea" id="RHEA-COMP:10677"/>
        <dbReference type="ChEBI" id="CHEBI:15378"/>
        <dbReference type="ChEBI" id="CHEBI:57287"/>
        <dbReference type="ChEBI" id="CHEBI:57288"/>
        <dbReference type="ChEBI" id="CHEBI:64718"/>
        <dbReference type="ChEBI" id="CHEBI:83683"/>
        <dbReference type="EC" id="2.3.1.266"/>
    </reaction>
</comment>
<evidence type="ECO:0000256" key="4">
    <source>
        <dbReference type="ARBA" id="ARBA00023315"/>
    </source>
</evidence>
<dbReference type="CDD" id="cd04301">
    <property type="entry name" value="NAT_SF"/>
    <property type="match status" value="1"/>
</dbReference>
<feature type="binding site" evidence="5">
    <location>
        <begin position="71"/>
        <end position="73"/>
    </location>
    <ligand>
        <name>acetyl-CoA</name>
        <dbReference type="ChEBI" id="CHEBI:57288"/>
    </ligand>
</feature>
<keyword evidence="4 5" id="KW-0012">Acyltransferase</keyword>
<dbReference type="NCBIfam" id="TIGR01575">
    <property type="entry name" value="rimI"/>
    <property type="match status" value="1"/>
</dbReference>
<protein>
    <recommendedName>
        <fullName evidence="5 6">[Ribosomal protein bS18]-alanine N-acetyltransferase</fullName>
        <ecNumber evidence="5 6">2.3.1.266</ecNumber>
    </recommendedName>
</protein>
<dbReference type="PROSITE" id="PS51186">
    <property type="entry name" value="GNAT"/>
    <property type="match status" value="1"/>
</dbReference>
<evidence type="ECO:0000256" key="3">
    <source>
        <dbReference type="ARBA" id="ARBA00022679"/>
    </source>
</evidence>
<evidence type="ECO:0000256" key="1">
    <source>
        <dbReference type="ARBA" id="ARBA00005395"/>
    </source>
</evidence>
<dbReference type="EMBL" id="CP026512">
    <property type="protein sequence ID" value="QAX81743.1"/>
    <property type="molecule type" value="Genomic_DNA"/>
</dbReference>
<comment type="subcellular location">
    <subcellularLocation>
        <location evidence="5 6">Cytoplasm</location>
    </subcellularLocation>
</comment>
<keyword evidence="9" id="KW-1185">Reference proteome</keyword>
<proteinExistence type="inferred from homology"/>
<evidence type="ECO:0000259" key="7">
    <source>
        <dbReference type="PROSITE" id="PS51186"/>
    </source>
</evidence>
<dbReference type="Proteomes" id="UP000288953">
    <property type="component" value="Chromosome"/>
</dbReference>
<dbReference type="SUPFAM" id="SSF55729">
    <property type="entry name" value="Acyl-CoA N-acyltransferases (Nat)"/>
    <property type="match status" value="1"/>
</dbReference>
<accession>A0ABX5R863</accession>
<dbReference type="InterPro" id="IPR000182">
    <property type="entry name" value="GNAT_dom"/>
</dbReference>
<feature type="binding site" evidence="5">
    <location>
        <position position="110"/>
    </location>
    <ligand>
        <name>acetyl-CoA</name>
        <dbReference type="ChEBI" id="CHEBI:57288"/>
    </ligand>
</feature>
<name>A0ABX5R863_9PSED</name>
<evidence type="ECO:0000256" key="5">
    <source>
        <dbReference type="HAMAP-Rule" id="MF_02210"/>
    </source>
</evidence>
<feature type="active site" description="Proton donor" evidence="5">
    <location>
        <position position="117"/>
    </location>
</feature>
<dbReference type="EC" id="2.3.1.266" evidence="5 6"/>
<dbReference type="Gene3D" id="3.40.630.30">
    <property type="match status" value="1"/>
</dbReference>
<dbReference type="Pfam" id="PF00583">
    <property type="entry name" value="Acetyltransf_1"/>
    <property type="match status" value="1"/>
</dbReference>
<dbReference type="PANTHER" id="PTHR43420:SF12">
    <property type="entry name" value="N-ACETYLTRANSFERASE DOMAIN-CONTAINING PROTEIN"/>
    <property type="match status" value="1"/>
</dbReference>
<evidence type="ECO:0000313" key="9">
    <source>
        <dbReference type="Proteomes" id="UP000288953"/>
    </source>
</evidence>
<comment type="function">
    <text evidence="5 6">Acetylates the N-terminal alanine of ribosomal protein bS18.</text>
</comment>
<comment type="similarity">
    <text evidence="1 5 6">Belongs to the acetyltransferase family. RimI subfamily.</text>
</comment>
<dbReference type="InterPro" id="IPR050680">
    <property type="entry name" value="YpeA/RimI_acetyltransf"/>
</dbReference>
<reference evidence="8 9" key="1">
    <citation type="journal article" date="2018" name="Genome Biol. Evol.">
        <title>Partnering With a Pest: Genomes of Hemlock Woolly Adelgid Symbionts Reveal Atypical Nutritional Provisioning Patterns in Dual-Obligate Bacteria.</title>
        <authorList>
            <person name="Weglarz K.M."/>
            <person name="Havill N.P."/>
            <person name="Burke G.R."/>
            <person name="von Dohlen C.D."/>
        </authorList>
    </citation>
    <scope>NUCLEOTIDE SEQUENCE [LARGE SCALE GENOMIC DNA]</scope>
    <source>
        <strain evidence="8 9">HWA_ENA</strain>
    </source>
</reference>
<dbReference type="PANTHER" id="PTHR43420">
    <property type="entry name" value="ACETYLTRANSFERASE"/>
    <property type="match status" value="1"/>
</dbReference>
<organism evidence="8 9">
    <name type="scientific">Candidatus Pseudomonas adelgestsugas</name>
    <dbReference type="NCBI Taxonomy" id="1302376"/>
    <lineage>
        <taxon>Bacteria</taxon>
        <taxon>Pseudomonadati</taxon>
        <taxon>Pseudomonadota</taxon>
        <taxon>Gammaproteobacteria</taxon>
        <taxon>Pseudomonadales</taxon>
        <taxon>Pseudomonadaceae</taxon>
        <taxon>Pseudomonas</taxon>
    </lineage>
</organism>